<protein>
    <submittedName>
        <fullName evidence="5">Hypothetical conserved protein</fullName>
    </submittedName>
</protein>
<evidence type="ECO:0000313" key="5">
    <source>
        <dbReference type="EMBL" id="BAC13999.1"/>
    </source>
</evidence>
<keyword evidence="1" id="KW-0597">Phosphoprotein</keyword>
<dbReference type="STRING" id="221109.gene:10734289"/>
<dbReference type="Gene3D" id="1.10.287.130">
    <property type="match status" value="1"/>
</dbReference>
<keyword evidence="6" id="KW-1185">Reference proteome</keyword>
<gene>
    <name evidence="5" type="ordered locus">OB2043</name>
</gene>
<dbReference type="eggNOG" id="COG3290">
    <property type="taxonomic scope" value="Bacteria"/>
</dbReference>
<dbReference type="Pfam" id="PF14689">
    <property type="entry name" value="SPOB_a"/>
    <property type="match status" value="1"/>
</dbReference>
<dbReference type="AlphaFoldDB" id="Q8EPP9"/>
<dbReference type="EMBL" id="BA000028">
    <property type="protein sequence ID" value="BAC13999.1"/>
    <property type="molecule type" value="Genomic_DNA"/>
</dbReference>
<evidence type="ECO:0000256" key="2">
    <source>
        <dbReference type="ARBA" id="ARBA00022679"/>
    </source>
</evidence>
<sequence>MTDNVLHIIQHYRHDLMNRLQLVSGYLSMGKVEKAEDKLNEAIAYYEEERKLMQLQAPSLMLWILEFERYYKSYSMTYFIEATSTTSNHLINDEWIVSKCNQIMHELQNHLNSDSMYEVEIRIIDNINNDRWDIVYSIQGNIPNLAIDVLQSNLGNVQIERFNDRLQFVFSLIRE</sequence>
<evidence type="ECO:0000256" key="3">
    <source>
        <dbReference type="ARBA" id="ARBA00022777"/>
    </source>
</evidence>
<organism evidence="5 6">
    <name type="scientific">Oceanobacillus iheyensis (strain DSM 14371 / CIP 107618 / JCM 11309 / KCTC 3954 / HTE831)</name>
    <dbReference type="NCBI Taxonomy" id="221109"/>
    <lineage>
        <taxon>Bacteria</taxon>
        <taxon>Bacillati</taxon>
        <taxon>Bacillota</taxon>
        <taxon>Bacilli</taxon>
        <taxon>Bacillales</taxon>
        <taxon>Bacillaceae</taxon>
        <taxon>Oceanobacillus</taxon>
    </lineage>
</organism>
<evidence type="ECO:0000259" key="4">
    <source>
        <dbReference type="Pfam" id="PF14689"/>
    </source>
</evidence>
<dbReference type="InterPro" id="IPR039506">
    <property type="entry name" value="SPOB_a"/>
</dbReference>
<name>Q8EPP9_OCEIH</name>
<dbReference type="SUPFAM" id="SSF55890">
    <property type="entry name" value="Sporulation response regulatory protein Spo0B"/>
    <property type="match status" value="1"/>
</dbReference>
<accession>Q8EPP9</accession>
<dbReference type="GO" id="GO:0000155">
    <property type="term" value="F:phosphorelay sensor kinase activity"/>
    <property type="evidence" value="ECO:0007669"/>
    <property type="project" value="InterPro"/>
</dbReference>
<keyword evidence="3" id="KW-0418">Kinase</keyword>
<keyword evidence="2" id="KW-0808">Transferase</keyword>
<dbReference type="InterPro" id="IPR016120">
    <property type="entry name" value="Sig_transdc_His_kin_SpoOB"/>
</dbReference>
<dbReference type="Proteomes" id="UP000000822">
    <property type="component" value="Chromosome"/>
</dbReference>
<reference evidence="5 6" key="2">
    <citation type="journal article" date="2002" name="Nucleic Acids Res.">
        <title>Genome sequence of Oceanobacillus iheyensis isolated from the Iheya Ridge and its unexpected adaptive capabilities to extreme environments.</title>
        <authorList>
            <person name="Takami H."/>
            <person name="Takaki Y."/>
            <person name="Uchiyama I."/>
        </authorList>
    </citation>
    <scope>NUCLEOTIDE SEQUENCE [LARGE SCALE GENOMIC DNA]</scope>
    <source>
        <strain evidence="6">DSM 14371 / CIP 107618 / JCM 11309 / KCTC 3954 / HTE831</strain>
    </source>
</reference>
<feature type="domain" description="SpoOB alpha-helical" evidence="4">
    <location>
        <begin position="3"/>
        <end position="54"/>
    </location>
</feature>
<dbReference type="HOGENOM" id="CLU_1531007_0_0_9"/>
<evidence type="ECO:0000313" key="6">
    <source>
        <dbReference type="Proteomes" id="UP000000822"/>
    </source>
</evidence>
<dbReference type="RefSeq" id="WP_011066438.1">
    <property type="nucleotide sequence ID" value="NC_004193.1"/>
</dbReference>
<dbReference type="OrthoDB" id="2375606at2"/>
<proteinExistence type="predicted"/>
<evidence type="ECO:0000256" key="1">
    <source>
        <dbReference type="ARBA" id="ARBA00022553"/>
    </source>
</evidence>
<dbReference type="KEGG" id="oih:OB2043"/>
<reference evidence="5 6" key="1">
    <citation type="journal article" date="2001" name="FEMS Microbiol. Lett.">
        <title>Oceanobacillus iheyensis gen. nov., sp. nov., a deep-sea extremely halotolerant and alkaliphilic species isolated from a depth of 1050 m on the Iheya Ridge.</title>
        <authorList>
            <person name="Lu J."/>
            <person name="Nogi Y."/>
            <person name="Takami H."/>
        </authorList>
    </citation>
    <scope>NUCLEOTIDE SEQUENCE [LARGE SCALE GENOMIC DNA]</scope>
    <source>
        <strain evidence="6">DSM 14371 / CIP 107618 / JCM 11309 / KCTC 3954 / HTE831</strain>
    </source>
</reference>